<sequence>NLRLGHCDECVATKNHFMSLADQIDEQVKRYNAYNTRFDSNATVFDAKDFLLIMNIKVGLNEFKLGPVKLGEQCKESMDKDYRCMVQLWTHVYEFMKVCNKKFADSTMRLIWNSRI</sequence>
<evidence type="ECO:0000313" key="1">
    <source>
        <dbReference type="EMBL" id="CAG5088971.1"/>
    </source>
</evidence>
<dbReference type="EMBL" id="CAJNRD030001119">
    <property type="protein sequence ID" value="CAG5088971.1"/>
    <property type="molecule type" value="Genomic_DNA"/>
</dbReference>
<protein>
    <submittedName>
        <fullName evidence="1">Uncharacterized protein</fullName>
    </submittedName>
</protein>
<keyword evidence="2" id="KW-1185">Reference proteome</keyword>
<evidence type="ECO:0000313" key="2">
    <source>
        <dbReference type="Proteomes" id="UP000786811"/>
    </source>
</evidence>
<organism evidence="1 2">
    <name type="scientific">Cotesia congregata</name>
    <name type="common">Parasitoid wasp</name>
    <name type="synonym">Apanteles congregatus</name>
    <dbReference type="NCBI Taxonomy" id="51543"/>
    <lineage>
        <taxon>Eukaryota</taxon>
        <taxon>Metazoa</taxon>
        <taxon>Ecdysozoa</taxon>
        <taxon>Arthropoda</taxon>
        <taxon>Hexapoda</taxon>
        <taxon>Insecta</taxon>
        <taxon>Pterygota</taxon>
        <taxon>Neoptera</taxon>
        <taxon>Endopterygota</taxon>
        <taxon>Hymenoptera</taxon>
        <taxon>Apocrita</taxon>
        <taxon>Ichneumonoidea</taxon>
        <taxon>Braconidae</taxon>
        <taxon>Microgastrinae</taxon>
        <taxon>Cotesia</taxon>
    </lineage>
</organism>
<feature type="non-terminal residue" evidence="1">
    <location>
        <position position="1"/>
    </location>
</feature>
<comment type="caution">
    <text evidence="1">The sequence shown here is derived from an EMBL/GenBank/DDBJ whole genome shotgun (WGS) entry which is preliminary data.</text>
</comment>
<name>A0A8J2HCT3_COTCN</name>
<proteinExistence type="predicted"/>
<accession>A0A8J2HCT3</accession>
<reference evidence="1" key="1">
    <citation type="submission" date="2021-04" db="EMBL/GenBank/DDBJ databases">
        <authorList>
            <person name="Chebbi M.A.C M."/>
        </authorList>
    </citation>
    <scope>NUCLEOTIDE SEQUENCE</scope>
</reference>
<dbReference type="AlphaFoldDB" id="A0A8J2HCT3"/>
<gene>
    <name evidence="1" type="ORF">HICCMSTLAB_LOCUS5046</name>
</gene>
<dbReference type="Proteomes" id="UP000786811">
    <property type="component" value="Unassembled WGS sequence"/>
</dbReference>